<protein>
    <submittedName>
        <fullName evidence="2">Uncharacterized protein</fullName>
    </submittedName>
</protein>
<dbReference type="GO" id="GO:0016226">
    <property type="term" value="P:iron-sulfur cluster assembly"/>
    <property type="evidence" value="ECO:0000318"/>
    <property type="project" value="GO_Central"/>
</dbReference>
<dbReference type="OrthoDB" id="71437at2759"/>
<feature type="repeat" description="WD" evidence="1">
    <location>
        <begin position="96"/>
        <end position="137"/>
    </location>
</feature>
<dbReference type="SMART" id="SM00320">
    <property type="entry name" value="WD40"/>
    <property type="match status" value="3"/>
</dbReference>
<evidence type="ECO:0000313" key="3">
    <source>
        <dbReference type="Proteomes" id="UP000000600"/>
    </source>
</evidence>
<dbReference type="OMA" id="WATDNDI"/>
<sequence>MNLHLHINKNNPNVVWPYQLTLITPFQLWATDNDIQIFQFQKAFLKKLTQIKKASEAISTLNFFEHNSNFIAGSFDSSIIIWPMNLTSTPKYITKLQEKYHFVRCLAVLSSEDLVISGSHDHSIKFWSYSTSQTVSPYCWFQSQTITEHTSTVWGLSINEDENKLISCGEDKLILIIERTNKHQWIVKQKVYVENGGFRLSFINNDSFASQPHKDQRGSSNLDLYQFDVSTDLYVRTGNVPIKGKGQYCRAYFPQLYIPSKQMILSKNGYYINLIRFTQSNQTLADWECRLVQTINFDQHWIFGTVSRDGEYIITWDDESKAIQTRQLIAI</sequence>
<dbReference type="InParanoid" id="A0BTQ8"/>
<dbReference type="GO" id="GO:0097361">
    <property type="term" value="C:cytosolic [4Fe-4S] assembly targeting complex"/>
    <property type="evidence" value="ECO:0000318"/>
    <property type="project" value="GO_Central"/>
</dbReference>
<dbReference type="EMBL" id="CT868017">
    <property type="protein sequence ID" value="CAK61925.1"/>
    <property type="molecule type" value="Genomic_DNA"/>
</dbReference>
<dbReference type="HOGENOM" id="CLU_019203_0_0_1"/>
<dbReference type="RefSeq" id="XP_001429323.1">
    <property type="nucleotide sequence ID" value="XM_001429286.1"/>
</dbReference>
<proteinExistence type="predicted"/>
<dbReference type="PANTHER" id="PTHR19920">
    <property type="entry name" value="WD40 PROTEIN CIAO1"/>
    <property type="match status" value="1"/>
</dbReference>
<gene>
    <name evidence="2" type="ORF">GSPATT00032157001</name>
</gene>
<dbReference type="GeneID" id="5015103"/>
<reference evidence="2 3" key="1">
    <citation type="journal article" date="2006" name="Nature">
        <title>Global trends of whole-genome duplications revealed by the ciliate Paramecium tetraurelia.</title>
        <authorList>
            <consortium name="Genoscope"/>
            <person name="Aury J.-M."/>
            <person name="Jaillon O."/>
            <person name="Duret L."/>
            <person name="Noel B."/>
            <person name="Jubin C."/>
            <person name="Porcel B.M."/>
            <person name="Segurens B."/>
            <person name="Daubin V."/>
            <person name="Anthouard V."/>
            <person name="Aiach N."/>
            <person name="Arnaiz O."/>
            <person name="Billaut A."/>
            <person name="Beisson J."/>
            <person name="Blanc I."/>
            <person name="Bouhouche K."/>
            <person name="Camara F."/>
            <person name="Duharcourt S."/>
            <person name="Guigo R."/>
            <person name="Gogendeau D."/>
            <person name="Katinka M."/>
            <person name="Keller A.-M."/>
            <person name="Kissmehl R."/>
            <person name="Klotz C."/>
            <person name="Koll F."/>
            <person name="Le Moue A."/>
            <person name="Lepere C."/>
            <person name="Malinsky S."/>
            <person name="Nowacki M."/>
            <person name="Nowak J.K."/>
            <person name="Plattner H."/>
            <person name="Poulain J."/>
            <person name="Ruiz F."/>
            <person name="Serrano V."/>
            <person name="Zagulski M."/>
            <person name="Dessen P."/>
            <person name="Betermier M."/>
            <person name="Weissenbach J."/>
            <person name="Scarpelli C."/>
            <person name="Schachter V."/>
            <person name="Sperling L."/>
            <person name="Meyer E."/>
            <person name="Cohen J."/>
            <person name="Wincker P."/>
        </authorList>
    </citation>
    <scope>NUCLEOTIDE SEQUENCE [LARGE SCALE GENOMIC DNA]</scope>
    <source>
        <strain evidence="2 3">Stock d4-2</strain>
    </source>
</reference>
<evidence type="ECO:0000313" key="2">
    <source>
        <dbReference type="EMBL" id="CAK61925.1"/>
    </source>
</evidence>
<dbReference type="STRING" id="5888.A0BTQ8"/>
<organism evidence="2 3">
    <name type="scientific">Paramecium tetraurelia</name>
    <dbReference type="NCBI Taxonomy" id="5888"/>
    <lineage>
        <taxon>Eukaryota</taxon>
        <taxon>Sar</taxon>
        <taxon>Alveolata</taxon>
        <taxon>Ciliophora</taxon>
        <taxon>Intramacronucleata</taxon>
        <taxon>Oligohymenophorea</taxon>
        <taxon>Peniculida</taxon>
        <taxon>Parameciidae</taxon>
        <taxon>Paramecium</taxon>
    </lineage>
</organism>
<dbReference type="Gene3D" id="2.130.10.10">
    <property type="entry name" value="YVTN repeat-like/Quinoprotein amine dehydrogenase"/>
    <property type="match status" value="1"/>
</dbReference>
<accession>A0BTQ8</accession>
<name>A0BTQ8_PARTE</name>
<dbReference type="PROSITE" id="PS50082">
    <property type="entry name" value="WD_REPEATS_2"/>
    <property type="match status" value="2"/>
</dbReference>
<dbReference type="KEGG" id="ptm:GSPATT00032157001"/>
<feature type="repeat" description="WD" evidence="1">
    <location>
        <begin position="51"/>
        <end position="82"/>
    </location>
</feature>
<dbReference type="PANTHER" id="PTHR19920:SF0">
    <property type="entry name" value="CYTOSOLIC IRON-SULFUR PROTEIN ASSEMBLY PROTEIN CIAO1-RELATED"/>
    <property type="match status" value="1"/>
</dbReference>
<dbReference type="InterPro" id="IPR015943">
    <property type="entry name" value="WD40/YVTN_repeat-like_dom_sf"/>
</dbReference>
<dbReference type="InterPro" id="IPR036322">
    <property type="entry name" value="WD40_repeat_dom_sf"/>
</dbReference>
<dbReference type="AlphaFoldDB" id="A0BTQ8"/>
<dbReference type="Proteomes" id="UP000000600">
    <property type="component" value="Unassembled WGS sequence"/>
</dbReference>
<evidence type="ECO:0000256" key="1">
    <source>
        <dbReference type="PROSITE-ProRule" id="PRU00221"/>
    </source>
</evidence>
<keyword evidence="3" id="KW-1185">Reference proteome</keyword>
<keyword evidence="1" id="KW-0853">WD repeat</keyword>
<dbReference type="SUPFAM" id="SSF50978">
    <property type="entry name" value="WD40 repeat-like"/>
    <property type="match status" value="1"/>
</dbReference>
<dbReference type="InterPro" id="IPR001680">
    <property type="entry name" value="WD40_rpt"/>
</dbReference>
<dbReference type="Pfam" id="PF00400">
    <property type="entry name" value="WD40"/>
    <property type="match status" value="3"/>
</dbReference>